<dbReference type="EMBL" id="JAKLMC020000048">
    <property type="protein sequence ID" value="KAK5948396.1"/>
    <property type="molecule type" value="Genomic_DNA"/>
</dbReference>
<feature type="region of interest" description="Disordered" evidence="1">
    <location>
        <begin position="1"/>
        <end position="150"/>
    </location>
</feature>
<dbReference type="GO" id="GO:0006338">
    <property type="term" value="P:chromatin remodeling"/>
    <property type="evidence" value="ECO:0007669"/>
    <property type="project" value="InterPro"/>
</dbReference>
<feature type="compositionally biased region" description="Polar residues" evidence="1">
    <location>
        <begin position="201"/>
        <end position="214"/>
    </location>
</feature>
<evidence type="ECO:0000313" key="3">
    <source>
        <dbReference type="Proteomes" id="UP001316803"/>
    </source>
</evidence>
<evidence type="ECO:0008006" key="4">
    <source>
        <dbReference type="Google" id="ProtNLM"/>
    </source>
</evidence>
<accession>A0AAN8I3H6</accession>
<comment type="caution">
    <text evidence="2">The sequence shown here is derived from an EMBL/GenBank/DDBJ whole genome shotgun (WGS) entry which is preliminary data.</text>
</comment>
<feature type="compositionally biased region" description="Polar residues" evidence="1">
    <location>
        <begin position="60"/>
        <end position="84"/>
    </location>
</feature>
<feature type="compositionally biased region" description="Basic and acidic residues" evidence="1">
    <location>
        <begin position="121"/>
        <end position="131"/>
    </location>
</feature>
<feature type="compositionally biased region" description="Low complexity" evidence="1">
    <location>
        <begin position="243"/>
        <end position="261"/>
    </location>
</feature>
<dbReference type="PANTHER" id="PTHR28061:SF1">
    <property type="entry name" value="INO80 COMPLEX SUBUNIT 4"/>
    <property type="match status" value="1"/>
</dbReference>
<dbReference type="PANTHER" id="PTHR28061">
    <property type="entry name" value="INO EIGHTY SUBUNIT 4"/>
    <property type="match status" value="1"/>
</dbReference>
<keyword evidence="3" id="KW-1185">Reference proteome</keyword>
<organism evidence="2 3">
    <name type="scientific">Knufia fluminis</name>
    <dbReference type="NCBI Taxonomy" id="191047"/>
    <lineage>
        <taxon>Eukaryota</taxon>
        <taxon>Fungi</taxon>
        <taxon>Dikarya</taxon>
        <taxon>Ascomycota</taxon>
        <taxon>Pezizomycotina</taxon>
        <taxon>Eurotiomycetes</taxon>
        <taxon>Chaetothyriomycetidae</taxon>
        <taxon>Chaetothyriales</taxon>
        <taxon>Trichomeriaceae</taxon>
        <taxon>Knufia</taxon>
    </lineage>
</organism>
<evidence type="ECO:0000256" key="1">
    <source>
        <dbReference type="SAM" id="MobiDB-lite"/>
    </source>
</evidence>
<dbReference type="AlphaFoldDB" id="A0AAN8I3H6"/>
<dbReference type="Pfam" id="PF08193">
    <property type="entry name" value="INO80_Ies4"/>
    <property type="match status" value="1"/>
</dbReference>
<name>A0AAN8I3H6_9EURO</name>
<reference evidence="2 3" key="1">
    <citation type="submission" date="2022-12" db="EMBL/GenBank/DDBJ databases">
        <title>Genomic features and morphological characterization of a novel Knufia sp. strain isolated from spacecraft assembly facility.</title>
        <authorList>
            <person name="Teixeira M."/>
            <person name="Chander A.M."/>
            <person name="Stajich J.E."/>
            <person name="Venkateswaran K."/>
        </authorList>
    </citation>
    <scope>NUCLEOTIDE SEQUENCE [LARGE SCALE GENOMIC DNA]</scope>
    <source>
        <strain evidence="2 3">FJI-L2-BK-P2</strain>
    </source>
</reference>
<feature type="compositionally biased region" description="Low complexity" evidence="1">
    <location>
        <begin position="41"/>
        <end position="50"/>
    </location>
</feature>
<sequence>MSATPLTNGRTDKSSKKQSKIVVLSIPPKVLKRFLPKKESPSTASSPAPTVEEPPKLKTVVSQEINSEANSTPLPTQDVQSPGGTINKIPPPVNGVKRSTPMPADGMPKPRGKPGPKKKPRLEDGTIDHSASKPVTTTANHKLGPKANTGFINANLRALDRTGTPCRRWARKGLQLKSFTGHLWEVSGWKGSETSAFADGTSDSSNKDISMQDGSDQKPSERSDDAAGSHAGDHPDKMEITTPAASSPPSMLAPPSASFQT</sequence>
<dbReference type="GO" id="GO:0031011">
    <property type="term" value="C:Ino80 complex"/>
    <property type="evidence" value="ECO:0007669"/>
    <property type="project" value="InterPro"/>
</dbReference>
<feature type="compositionally biased region" description="Basic and acidic residues" evidence="1">
    <location>
        <begin position="215"/>
        <end position="239"/>
    </location>
</feature>
<feature type="region of interest" description="Disordered" evidence="1">
    <location>
        <begin position="195"/>
        <end position="261"/>
    </location>
</feature>
<proteinExistence type="predicted"/>
<feature type="compositionally biased region" description="Basic residues" evidence="1">
    <location>
        <begin position="110"/>
        <end position="120"/>
    </location>
</feature>
<dbReference type="Proteomes" id="UP001316803">
    <property type="component" value="Unassembled WGS sequence"/>
</dbReference>
<gene>
    <name evidence="2" type="ORF">OHC33_010570</name>
</gene>
<dbReference type="InterPro" id="IPR013175">
    <property type="entry name" value="INO80_su_Ies4"/>
</dbReference>
<protein>
    <recommendedName>
        <fullName evidence="4">INO80 complex, subunit Ies4</fullName>
    </recommendedName>
</protein>
<evidence type="ECO:0000313" key="2">
    <source>
        <dbReference type="EMBL" id="KAK5948396.1"/>
    </source>
</evidence>